<keyword evidence="6 10" id="KW-0067">ATP-binding</keyword>
<keyword evidence="2" id="KW-0813">Transport</keyword>
<dbReference type="PROSITE" id="PS00211">
    <property type="entry name" value="ABC_TRANSPORTER_1"/>
    <property type="match status" value="1"/>
</dbReference>
<evidence type="ECO:0000256" key="6">
    <source>
        <dbReference type="ARBA" id="ARBA00022840"/>
    </source>
</evidence>
<dbReference type="PROSITE" id="PS50893">
    <property type="entry name" value="ABC_TRANSPORTER_2"/>
    <property type="match status" value="2"/>
</dbReference>
<dbReference type="InterPro" id="IPR017871">
    <property type="entry name" value="ABC_transporter-like_CS"/>
</dbReference>
<dbReference type="PANTHER" id="PTHR43790">
    <property type="entry name" value="CARBOHYDRATE TRANSPORT ATP-BINDING PROTEIN MG119-RELATED"/>
    <property type="match status" value="1"/>
</dbReference>
<dbReference type="Pfam" id="PF00005">
    <property type="entry name" value="ABC_tran"/>
    <property type="match status" value="2"/>
</dbReference>
<dbReference type="GO" id="GO:0005524">
    <property type="term" value="F:ATP binding"/>
    <property type="evidence" value="ECO:0007669"/>
    <property type="project" value="UniProtKB-KW"/>
</dbReference>
<accession>A0A9D1D135</accession>
<dbReference type="SMART" id="SM00382">
    <property type="entry name" value="AAA"/>
    <property type="match status" value="2"/>
</dbReference>
<dbReference type="InterPro" id="IPR050107">
    <property type="entry name" value="ABC_carbohydrate_import_ATPase"/>
</dbReference>
<comment type="caution">
    <text evidence="10">The sequence shown here is derived from an EMBL/GenBank/DDBJ whole genome shotgun (WGS) entry which is preliminary data.</text>
</comment>
<dbReference type="GO" id="GO:0005886">
    <property type="term" value="C:plasma membrane"/>
    <property type="evidence" value="ECO:0007669"/>
    <property type="project" value="UniProtKB-SubCell"/>
</dbReference>
<dbReference type="InterPro" id="IPR003593">
    <property type="entry name" value="AAA+_ATPase"/>
</dbReference>
<evidence type="ECO:0000256" key="8">
    <source>
        <dbReference type="ARBA" id="ARBA00023136"/>
    </source>
</evidence>
<keyword evidence="5" id="KW-0547">Nucleotide-binding</keyword>
<dbReference type="Gene3D" id="3.40.50.300">
    <property type="entry name" value="P-loop containing nucleotide triphosphate hydrolases"/>
    <property type="match status" value="2"/>
</dbReference>
<keyword evidence="4" id="KW-0677">Repeat</keyword>
<keyword evidence="8" id="KW-0472">Membrane</keyword>
<dbReference type="Proteomes" id="UP000886886">
    <property type="component" value="Unassembled WGS sequence"/>
</dbReference>
<dbReference type="FunFam" id="3.40.50.300:FF:000127">
    <property type="entry name" value="Ribose import ATP-binding protein RbsA"/>
    <property type="match status" value="1"/>
</dbReference>
<dbReference type="PANTHER" id="PTHR43790:SF9">
    <property type="entry name" value="GALACTOFURANOSE TRANSPORTER ATP-BINDING PROTEIN YTFR"/>
    <property type="match status" value="1"/>
</dbReference>
<reference evidence="10" key="1">
    <citation type="submission" date="2020-10" db="EMBL/GenBank/DDBJ databases">
        <authorList>
            <person name="Gilroy R."/>
        </authorList>
    </citation>
    <scope>NUCLEOTIDE SEQUENCE</scope>
    <source>
        <strain evidence="10">ChiSjej3B21-11622</strain>
    </source>
</reference>
<dbReference type="CDD" id="cd03216">
    <property type="entry name" value="ABC_Carb_Monos_I"/>
    <property type="match status" value="1"/>
</dbReference>
<organism evidence="10 11">
    <name type="scientific">Candidatus Limivivens merdigallinarum</name>
    <dbReference type="NCBI Taxonomy" id="2840859"/>
    <lineage>
        <taxon>Bacteria</taxon>
        <taxon>Bacillati</taxon>
        <taxon>Bacillota</taxon>
        <taxon>Clostridia</taxon>
        <taxon>Lachnospirales</taxon>
        <taxon>Lachnospiraceae</taxon>
        <taxon>Lachnospiraceae incertae sedis</taxon>
        <taxon>Candidatus Limivivens</taxon>
    </lineage>
</organism>
<feature type="domain" description="ABC transporter" evidence="9">
    <location>
        <begin position="250"/>
        <end position="492"/>
    </location>
</feature>
<gene>
    <name evidence="10" type="ORF">IAB26_06370</name>
</gene>
<protein>
    <submittedName>
        <fullName evidence="10">Sugar ABC transporter ATP-binding protein</fullName>
    </submittedName>
</protein>
<dbReference type="SUPFAM" id="SSF52540">
    <property type="entry name" value="P-loop containing nucleoside triphosphate hydrolases"/>
    <property type="match status" value="2"/>
</dbReference>
<keyword evidence="7" id="KW-1278">Translocase</keyword>
<dbReference type="CDD" id="cd03215">
    <property type="entry name" value="ABC_Carb_Monos_II"/>
    <property type="match status" value="1"/>
</dbReference>
<dbReference type="GO" id="GO:0016887">
    <property type="term" value="F:ATP hydrolysis activity"/>
    <property type="evidence" value="ECO:0007669"/>
    <property type="project" value="InterPro"/>
</dbReference>
<evidence type="ECO:0000256" key="4">
    <source>
        <dbReference type="ARBA" id="ARBA00022737"/>
    </source>
</evidence>
<evidence type="ECO:0000256" key="2">
    <source>
        <dbReference type="ARBA" id="ARBA00022448"/>
    </source>
</evidence>
<dbReference type="InterPro" id="IPR027417">
    <property type="entry name" value="P-loop_NTPase"/>
</dbReference>
<evidence type="ECO:0000256" key="5">
    <source>
        <dbReference type="ARBA" id="ARBA00022741"/>
    </source>
</evidence>
<evidence type="ECO:0000313" key="10">
    <source>
        <dbReference type="EMBL" id="HIQ96168.1"/>
    </source>
</evidence>
<evidence type="ECO:0000256" key="7">
    <source>
        <dbReference type="ARBA" id="ARBA00022967"/>
    </source>
</evidence>
<proteinExistence type="predicted"/>
<evidence type="ECO:0000313" key="11">
    <source>
        <dbReference type="Proteomes" id="UP000886886"/>
    </source>
</evidence>
<name>A0A9D1D135_9FIRM</name>
<dbReference type="EMBL" id="DVFT01000093">
    <property type="protein sequence ID" value="HIQ96168.1"/>
    <property type="molecule type" value="Genomic_DNA"/>
</dbReference>
<reference evidence="10" key="2">
    <citation type="journal article" date="2021" name="PeerJ">
        <title>Extensive microbial diversity within the chicken gut microbiome revealed by metagenomics and culture.</title>
        <authorList>
            <person name="Gilroy R."/>
            <person name="Ravi A."/>
            <person name="Getino M."/>
            <person name="Pursley I."/>
            <person name="Horton D.L."/>
            <person name="Alikhan N.F."/>
            <person name="Baker D."/>
            <person name="Gharbi K."/>
            <person name="Hall N."/>
            <person name="Watson M."/>
            <person name="Adriaenssens E.M."/>
            <person name="Foster-Nyarko E."/>
            <person name="Jarju S."/>
            <person name="Secka A."/>
            <person name="Antonio M."/>
            <person name="Oren A."/>
            <person name="Chaudhuri R.R."/>
            <person name="La Ragione R."/>
            <person name="Hildebrand F."/>
            <person name="Pallen M.J."/>
        </authorList>
    </citation>
    <scope>NUCLEOTIDE SEQUENCE</scope>
    <source>
        <strain evidence="10">ChiSjej3B21-11622</strain>
    </source>
</reference>
<dbReference type="InterPro" id="IPR003439">
    <property type="entry name" value="ABC_transporter-like_ATP-bd"/>
</dbReference>
<sequence>MSVLKAENITKVYPGTVALNKVSVEFESGKVHAFIGKNGSGKSTLVKIFAGAEEATEGNVYLDGQKMENKSPQEALHKGIATVYQELSLIPGLTVAENILMGRMPLKGKLIDWKKAYEKAGKILQDLQINISPKALISDLSLWQCQMVEIAKAMSYEPKVLMLDEPTSALASHEIELLFRMIRELKKKDVIIIYISHKLQELWQIADTCTVLRDGEFIGKVPMQGLSREALVKMMFGDVEIKTRPKDLKVGTKAVLEIENFTRKGVFENISFKVYENEIVGIAGMLGAGRTELLKSIFGADPYDSGKIIFYGKEIQHPNPVKMRNAGFALTPEDRKSEGLIQIMSVFGNLCVASIDYLGKHKFIQRQKEKDYVSRQIKDLEIKVADPMLPVKSLSGGNQQKVVVGNWLNTEPKIMFFDEPSRGIDVNAKQQIFQIIWEQSKKGISSIMVSSELEELLEVCHRILIMREGRIVEEVLPEDITIEELYARCMGD</sequence>
<feature type="domain" description="ABC transporter" evidence="9">
    <location>
        <begin position="4"/>
        <end position="239"/>
    </location>
</feature>
<evidence type="ECO:0000256" key="1">
    <source>
        <dbReference type="ARBA" id="ARBA00004202"/>
    </source>
</evidence>
<evidence type="ECO:0000259" key="9">
    <source>
        <dbReference type="PROSITE" id="PS50893"/>
    </source>
</evidence>
<comment type="subcellular location">
    <subcellularLocation>
        <location evidence="1">Cell membrane</location>
        <topology evidence="1">Peripheral membrane protein</topology>
    </subcellularLocation>
</comment>
<evidence type="ECO:0000256" key="3">
    <source>
        <dbReference type="ARBA" id="ARBA00022475"/>
    </source>
</evidence>
<dbReference type="AlphaFoldDB" id="A0A9D1D135"/>
<keyword evidence="3" id="KW-1003">Cell membrane</keyword>